<feature type="region of interest" description="Disordered" evidence="1">
    <location>
        <begin position="309"/>
        <end position="345"/>
    </location>
</feature>
<comment type="caution">
    <text evidence="2">The sequence shown here is derived from an EMBL/GenBank/DDBJ whole genome shotgun (WGS) entry which is preliminary data.</text>
</comment>
<feature type="compositionally biased region" description="Polar residues" evidence="1">
    <location>
        <begin position="261"/>
        <end position="280"/>
    </location>
</feature>
<dbReference type="Proteomes" id="UP000625711">
    <property type="component" value="Unassembled WGS sequence"/>
</dbReference>
<dbReference type="AlphaFoldDB" id="A0A834MCV4"/>
<gene>
    <name evidence="2" type="ORF">GWI33_007638</name>
</gene>
<feature type="region of interest" description="Disordered" evidence="1">
    <location>
        <begin position="243"/>
        <end position="293"/>
    </location>
</feature>
<reference evidence="2" key="1">
    <citation type="submission" date="2020-08" db="EMBL/GenBank/DDBJ databases">
        <title>Genome sequencing and assembly of the red palm weevil Rhynchophorus ferrugineus.</title>
        <authorList>
            <person name="Dias G.B."/>
            <person name="Bergman C.M."/>
            <person name="Manee M."/>
        </authorList>
    </citation>
    <scope>NUCLEOTIDE SEQUENCE</scope>
    <source>
        <strain evidence="2">AA-2017</strain>
        <tissue evidence="2">Whole larva</tissue>
    </source>
</reference>
<accession>A0A834MCV4</accession>
<feature type="compositionally biased region" description="Basic and acidic residues" evidence="1">
    <location>
        <begin position="320"/>
        <end position="331"/>
    </location>
</feature>
<organism evidence="2 3">
    <name type="scientific">Rhynchophorus ferrugineus</name>
    <name type="common">Red palm weevil</name>
    <name type="synonym">Curculio ferrugineus</name>
    <dbReference type="NCBI Taxonomy" id="354439"/>
    <lineage>
        <taxon>Eukaryota</taxon>
        <taxon>Metazoa</taxon>
        <taxon>Ecdysozoa</taxon>
        <taxon>Arthropoda</taxon>
        <taxon>Hexapoda</taxon>
        <taxon>Insecta</taxon>
        <taxon>Pterygota</taxon>
        <taxon>Neoptera</taxon>
        <taxon>Endopterygota</taxon>
        <taxon>Coleoptera</taxon>
        <taxon>Polyphaga</taxon>
        <taxon>Cucujiformia</taxon>
        <taxon>Curculionidae</taxon>
        <taxon>Dryophthorinae</taxon>
        <taxon>Rhynchophorus</taxon>
    </lineage>
</organism>
<evidence type="ECO:0000256" key="1">
    <source>
        <dbReference type="SAM" id="MobiDB-lite"/>
    </source>
</evidence>
<proteinExistence type="predicted"/>
<name>A0A834MCV4_RHYFE</name>
<evidence type="ECO:0000313" key="2">
    <source>
        <dbReference type="EMBL" id="KAF7279088.1"/>
    </source>
</evidence>
<evidence type="ECO:0000313" key="3">
    <source>
        <dbReference type="Proteomes" id="UP000625711"/>
    </source>
</evidence>
<sequence length="395" mass="44954">MEFATVHSWRRLSVMLQIELNYVHVHEFHGLLGVLMSIIKKRVYDSVQRHDEDVNLPVADDHHRPRINRPSYRFECTGSHLRQPDDSVSSLLIIVTAFFRPSLLPGTDTVGAGTPRGAPVHSKKGNKICLKNTVYQAKLTMTTNTAAIKRLEALFQDVKLDHKKQKEVLVEVETKHSTKCDVHKNIARRGSLGSTLHLTNRRDSLGNVVSQKRDWYHPGYFSGVGPRRESMPALNNSNLYKRRDSLGLPANPPKKELEHPSQFNSTLRKGLSGSLSNNSRWGDKRNSFGGSMSNLNGKNYLQIPGLNMRRNSRNYSTDSLDGKRNSWDPGRRGSSGSSGGWDEPIYETDKVPTNSSWWWSKIYLLPIKTYLLFVWCYTYDYRKPPFTLASGPFRV</sequence>
<dbReference type="OrthoDB" id="6623467at2759"/>
<protein>
    <submittedName>
        <fullName evidence="2">Uncharacterized protein</fullName>
    </submittedName>
</protein>
<dbReference type="EMBL" id="JAACXV010000376">
    <property type="protein sequence ID" value="KAF7279088.1"/>
    <property type="molecule type" value="Genomic_DNA"/>
</dbReference>
<keyword evidence="3" id="KW-1185">Reference proteome</keyword>